<evidence type="ECO:0000313" key="2">
    <source>
        <dbReference type="Proteomes" id="UP000613580"/>
    </source>
</evidence>
<keyword evidence="1" id="KW-0269">Exonuclease</keyword>
<sequence length="887" mass="97758">MSVAQSTSDWLPSLLENPDAVGSLCCTLADQRAKLTLEKRKTRTNPTLVRLSAALLPSDLGEESVPGVGLCFPWYGLRITSSQELLDEERDRVGEMVLDTHHDIETIGRISAEYGDPAPHPDDQLFDPNALADPAEGLETLLRHLIAWSSDKAGRFIDCDSVNVPIPSPFAEVFLPCSMLFENEYWATFRTGIPGCGSTGLVTEFFGDLLRTTAASKTALTNGRFVAMDLTDIVVDWTRNEICDWDNLVHLAFQRYWARVDASPCGPGSSAEPPMDVVAASRLVCNTPVGDLAALPIHCWNSIPHLLRRKIDCEVAPDAIAEDVDSWIYSSERYLEANAGLEEGGVGRGLVSLEELAHAFPLVSETEKMRVVPRLRDLPGNYPFGQASSTSTCLVQRSSDTFANAFDILTGGILRGLQWGNICAAGGAVLEAESDVDLFLYDVTPDTAESKIRLIYSTIRNNLPEDEETLIVVLTHRMLDPQHPALLRSGYLRPGLGRSDLVDAARAARALETGFNTPAHRDVAGLFPERGHDVVDGENPQVRATRGYPLRILPACVRSLPPRIRLDRITLRQRTIVDERQKAYDVQYKTHTTPIDYRPRNVSNGLRSFATLAQFARVWSIRSERHTRFPWGPAVGLSAIEQIVATLNFTKTKSAVDAVAQICIAGFGVALDPGMQMYQEVLGKSAAVSWGLVIPDSLAAFANEIITEVQVARGLPIETTVLPVRGQSGERVLLTSRGLQPLPILQPKDLPAGSAVSFEEVRREVALLLRGRIVVGHSLWEQLSVPSFAQAVYPVLGFKHPAVETRDVALYLPFRKALKSPNMILGIRTLCYRLMGRSLHDCYIDPVESAHASMDLYRSHLRQWETQIASGVWPSDLPPAAYSRYYK</sequence>
<evidence type="ECO:0000313" key="1">
    <source>
        <dbReference type="EMBL" id="KAF7308350.1"/>
    </source>
</evidence>
<dbReference type="GO" id="GO:0004527">
    <property type="term" value="F:exonuclease activity"/>
    <property type="evidence" value="ECO:0007669"/>
    <property type="project" value="UniProtKB-KW"/>
</dbReference>
<organism evidence="1 2">
    <name type="scientific">Mycena chlorophos</name>
    <name type="common">Agaric fungus</name>
    <name type="synonym">Agaricus chlorophos</name>
    <dbReference type="NCBI Taxonomy" id="658473"/>
    <lineage>
        <taxon>Eukaryota</taxon>
        <taxon>Fungi</taxon>
        <taxon>Dikarya</taxon>
        <taxon>Basidiomycota</taxon>
        <taxon>Agaricomycotina</taxon>
        <taxon>Agaricomycetes</taxon>
        <taxon>Agaricomycetidae</taxon>
        <taxon>Agaricales</taxon>
        <taxon>Marasmiineae</taxon>
        <taxon>Mycenaceae</taxon>
        <taxon>Mycena</taxon>
    </lineage>
</organism>
<dbReference type="OrthoDB" id="8191639at2759"/>
<dbReference type="EMBL" id="JACAZE010000008">
    <property type="protein sequence ID" value="KAF7308350.1"/>
    <property type="molecule type" value="Genomic_DNA"/>
</dbReference>
<keyword evidence="1" id="KW-0540">Nuclease</keyword>
<gene>
    <name evidence="1" type="ORF">HMN09_00683500</name>
</gene>
<reference evidence="1" key="1">
    <citation type="submission" date="2020-05" db="EMBL/GenBank/DDBJ databases">
        <title>Mycena genomes resolve the evolution of fungal bioluminescence.</title>
        <authorList>
            <person name="Tsai I.J."/>
        </authorList>
    </citation>
    <scope>NUCLEOTIDE SEQUENCE</scope>
    <source>
        <strain evidence="1">110903Hualien_Pintung</strain>
    </source>
</reference>
<protein>
    <submittedName>
        <fullName evidence="1">RNA exonuclease 4</fullName>
    </submittedName>
</protein>
<proteinExistence type="predicted"/>
<comment type="caution">
    <text evidence="1">The sequence shown here is derived from an EMBL/GenBank/DDBJ whole genome shotgun (WGS) entry which is preliminary data.</text>
</comment>
<dbReference type="Gene3D" id="3.30.420.10">
    <property type="entry name" value="Ribonuclease H-like superfamily/Ribonuclease H"/>
    <property type="match status" value="1"/>
</dbReference>
<dbReference type="Proteomes" id="UP000613580">
    <property type="component" value="Unassembled WGS sequence"/>
</dbReference>
<accession>A0A8H6T2Q7</accession>
<name>A0A8H6T2Q7_MYCCL</name>
<dbReference type="GO" id="GO:0003676">
    <property type="term" value="F:nucleic acid binding"/>
    <property type="evidence" value="ECO:0007669"/>
    <property type="project" value="InterPro"/>
</dbReference>
<keyword evidence="2" id="KW-1185">Reference proteome</keyword>
<dbReference type="InterPro" id="IPR036397">
    <property type="entry name" value="RNaseH_sf"/>
</dbReference>
<keyword evidence="1" id="KW-0378">Hydrolase</keyword>
<dbReference type="AlphaFoldDB" id="A0A8H6T2Q7"/>